<dbReference type="Pfam" id="PF13217">
    <property type="entry name" value="DUF4025"/>
    <property type="match status" value="1"/>
</dbReference>
<protein>
    <submittedName>
        <fullName evidence="2">DUF4025 domain-containing protein</fullName>
    </submittedName>
</protein>
<keyword evidence="3" id="KW-1185">Reference proteome</keyword>
<dbReference type="OrthoDB" id="2476089at2"/>
<gene>
    <name evidence="2" type="ORF">E0Y62_14515</name>
</gene>
<dbReference type="EMBL" id="SJTH01000017">
    <property type="protein sequence ID" value="TCJ03460.1"/>
    <property type="molecule type" value="Genomic_DNA"/>
</dbReference>
<comment type="caution">
    <text evidence="2">The sequence shown here is derived from an EMBL/GenBank/DDBJ whole genome shotgun (WGS) entry which is preliminary data.</text>
</comment>
<dbReference type="InterPro" id="IPR025100">
    <property type="entry name" value="DUF4025"/>
</dbReference>
<dbReference type="AlphaFoldDB" id="A0A4R1ATG7"/>
<evidence type="ECO:0000256" key="1">
    <source>
        <dbReference type="SAM" id="MobiDB-lite"/>
    </source>
</evidence>
<proteinExistence type="predicted"/>
<name>A0A4R1ATG7_9BACI</name>
<organism evidence="2 3">
    <name type="scientific">Cytobacillus praedii</name>
    <dbReference type="NCBI Taxonomy" id="1742358"/>
    <lineage>
        <taxon>Bacteria</taxon>
        <taxon>Bacillati</taxon>
        <taxon>Bacillota</taxon>
        <taxon>Bacilli</taxon>
        <taxon>Bacillales</taxon>
        <taxon>Bacillaceae</taxon>
        <taxon>Cytobacillus</taxon>
    </lineage>
</organism>
<sequence>MERKEHVSTKIAERHYKPEDYKKKDPLSSGLATTHEQVSDVYTEGQANPVIEDVNGKDIPINKGE</sequence>
<dbReference type="Proteomes" id="UP000293846">
    <property type="component" value="Unassembled WGS sequence"/>
</dbReference>
<dbReference type="RefSeq" id="WP_057762908.1">
    <property type="nucleotide sequence ID" value="NZ_LMBX01000006.1"/>
</dbReference>
<evidence type="ECO:0000313" key="2">
    <source>
        <dbReference type="EMBL" id="TCJ03460.1"/>
    </source>
</evidence>
<accession>A0A4R1ATG7</accession>
<feature type="region of interest" description="Disordered" evidence="1">
    <location>
        <begin position="1"/>
        <end position="35"/>
    </location>
</feature>
<feature type="compositionally biased region" description="Basic and acidic residues" evidence="1">
    <location>
        <begin position="1"/>
        <end position="26"/>
    </location>
</feature>
<reference evidence="2 3" key="1">
    <citation type="submission" date="2019-03" db="EMBL/GenBank/DDBJ databases">
        <authorList>
            <person name="Jensen L."/>
            <person name="Storgaard J."/>
            <person name="Sulaj E."/>
            <person name="Schramm A."/>
            <person name="Marshall I.P.G."/>
        </authorList>
    </citation>
    <scope>NUCLEOTIDE SEQUENCE [LARGE SCALE GENOMIC DNA]</scope>
    <source>
        <strain evidence="2 3">2017H2G3</strain>
    </source>
</reference>
<evidence type="ECO:0000313" key="3">
    <source>
        <dbReference type="Proteomes" id="UP000293846"/>
    </source>
</evidence>
<dbReference type="STRING" id="1742358.GCA_001439605_04392"/>